<keyword evidence="8" id="KW-1185">Reference proteome</keyword>
<comment type="subcellular location">
    <subcellularLocation>
        <location evidence="1">Cell membrane</location>
        <topology evidence="1">Multi-pass membrane protein</topology>
    </subcellularLocation>
</comment>
<dbReference type="PANTHER" id="PTHR30250:SF30">
    <property type="entry name" value="LIPID III FLIPPASE"/>
    <property type="match status" value="1"/>
</dbReference>
<feature type="transmembrane region" description="Helical" evidence="6">
    <location>
        <begin position="216"/>
        <end position="238"/>
    </location>
</feature>
<dbReference type="RefSeq" id="WP_060767586.1">
    <property type="nucleotide sequence ID" value="NZ_CAJFCM010000001.1"/>
</dbReference>
<dbReference type="InterPro" id="IPR050833">
    <property type="entry name" value="Poly_Biosynth_Transport"/>
</dbReference>
<dbReference type="Proteomes" id="UP001336015">
    <property type="component" value="Unassembled WGS sequence"/>
</dbReference>
<evidence type="ECO:0000256" key="4">
    <source>
        <dbReference type="ARBA" id="ARBA00022989"/>
    </source>
</evidence>
<evidence type="ECO:0000256" key="3">
    <source>
        <dbReference type="ARBA" id="ARBA00022692"/>
    </source>
</evidence>
<protein>
    <submittedName>
        <fullName evidence="7">O-antigen translocase</fullName>
    </submittedName>
</protein>
<keyword evidence="5 6" id="KW-0472">Membrane</keyword>
<accession>A0ABU6BNN8</accession>
<keyword evidence="3 6" id="KW-0812">Transmembrane</keyword>
<feature type="transmembrane region" description="Helical" evidence="6">
    <location>
        <begin position="173"/>
        <end position="195"/>
    </location>
</feature>
<feature type="transmembrane region" description="Helical" evidence="6">
    <location>
        <begin position="258"/>
        <end position="277"/>
    </location>
</feature>
<feature type="transmembrane region" description="Helical" evidence="6">
    <location>
        <begin position="362"/>
        <end position="380"/>
    </location>
</feature>
<dbReference type="EMBL" id="JAJGWQ010000001">
    <property type="protein sequence ID" value="MEB3781938.1"/>
    <property type="molecule type" value="Genomic_DNA"/>
</dbReference>
<feature type="transmembrane region" description="Helical" evidence="6">
    <location>
        <begin position="297"/>
        <end position="314"/>
    </location>
</feature>
<comment type="caution">
    <text evidence="7">The sequence shown here is derived from an EMBL/GenBank/DDBJ whole genome shotgun (WGS) entry which is preliminary data.</text>
</comment>
<organism evidence="7 8">
    <name type="scientific">Pseudomonas paracarnis</name>
    <dbReference type="NCBI Taxonomy" id="2750625"/>
    <lineage>
        <taxon>Bacteria</taxon>
        <taxon>Pseudomonadati</taxon>
        <taxon>Pseudomonadota</taxon>
        <taxon>Gammaproteobacteria</taxon>
        <taxon>Pseudomonadales</taxon>
        <taxon>Pseudomonadaceae</taxon>
        <taxon>Pseudomonas</taxon>
    </lineage>
</organism>
<dbReference type="InterPro" id="IPR044550">
    <property type="entry name" value="WzxE"/>
</dbReference>
<dbReference type="InterPro" id="IPR002797">
    <property type="entry name" value="Polysacc_synth"/>
</dbReference>
<name>A0ABU6BNN8_9PSED</name>
<feature type="transmembrane region" description="Helical" evidence="6">
    <location>
        <begin position="118"/>
        <end position="136"/>
    </location>
</feature>
<evidence type="ECO:0000256" key="1">
    <source>
        <dbReference type="ARBA" id="ARBA00004651"/>
    </source>
</evidence>
<feature type="transmembrane region" description="Helical" evidence="6">
    <location>
        <begin position="46"/>
        <end position="67"/>
    </location>
</feature>
<evidence type="ECO:0000313" key="8">
    <source>
        <dbReference type="Proteomes" id="UP001336015"/>
    </source>
</evidence>
<feature type="transmembrane region" description="Helical" evidence="6">
    <location>
        <begin position="392"/>
        <end position="413"/>
    </location>
</feature>
<feature type="transmembrane region" description="Helical" evidence="6">
    <location>
        <begin position="79"/>
        <end position="102"/>
    </location>
</feature>
<keyword evidence="4 6" id="KW-1133">Transmembrane helix</keyword>
<reference evidence="7 8" key="1">
    <citation type="journal article" date="2023" name="Int J Dairy Technol">
        <title>Genome based analysis of Pseudomonas paracarnis RQ057, a strain responsible for blue discoloration spoilage in processed cheese.</title>
        <authorList>
            <person name="Rodrigues Rd.S."/>
            <person name="Machado S.G."/>
            <person name="de Carvalho A.F."/>
            <person name="Nero L.A."/>
        </authorList>
    </citation>
    <scope>NUCLEOTIDE SEQUENCE [LARGE SCALE GENOMIC DNA]</scope>
    <source>
        <strain evidence="7 8">RQ057</strain>
    </source>
</reference>
<feature type="transmembrane region" description="Helical" evidence="6">
    <location>
        <begin position="334"/>
        <end position="355"/>
    </location>
</feature>
<evidence type="ECO:0000313" key="7">
    <source>
        <dbReference type="EMBL" id="MEB3781938.1"/>
    </source>
</evidence>
<keyword evidence="2" id="KW-1003">Cell membrane</keyword>
<dbReference type="CDD" id="cd13125">
    <property type="entry name" value="MATE_like_10"/>
    <property type="match status" value="1"/>
</dbReference>
<feature type="transmembrane region" description="Helical" evidence="6">
    <location>
        <begin position="12"/>
        <end position="34"/>
    </location>
</feature>
<dbReference type="PANTHER" id="PTHR30250">
    <property type="entry name" value="PST FAMILY PREDICTED COLANIC ACID TRANSPORTER"/>
    <property type="match status" value="1"/>
</dbReference>
<evidence type="ECO:0000256" key="2">
    <source>
        <dbReference type="ARBA" id="ARBA00022475"/>
    </source>
</evidence>
<feature type="transmembrane region" description="Helical" evidence="6">
    <location>
        <begin position="148"/>
        <end position="167"/>
    </location>
</feature>
<proteinExistence type="predicted"/>
<dbReference type="Pfam" id="PF01943">
    <property type="entry name" value="Polysacc_synt"/>
    <property type="match status" value="1"/>
</dbReference>
<sequence length="421" mass="47419">MTLLRTSFLNGIAVIVRMMTLLGINKILAIYVGPSGYAALGQFQNAVQMITVFASGAINTGVTKYTAEYHEEESKQYQVWRTAGSITLCGSLLASLVIAFFYKELASYFLKGPEFEGVFLWFAATLVFFTLNAYFLSILNGRKEVARYVVANIAGSLFALAITTLMAMNMGLYGALVALAIYQSLTFFVTLFICYRTKWFELKNLFGQIDGQVAKNLSKFALMALASAICVPISHIVIRNYLADQFGWDMAGYWEAMWRLSSAYLLMVTTTLSLYYLPKLSELVGGDALKKEIGHGYKIILPLVICCGLLIYLLRDFIISVLFTSDFLPMRELFAWQMVGDTLKIGGWVLAYLMLGKAMFKMFVVAEILFSVLFVVLTRVFTEHWGWQGVTIAHAVNYLLYWLFVWCATYSLLNEKVKVEE</sequence>
<evidence type="ECO:0000256" key="5">
    <source>
        <dbReference type="ARBA" id="ARBA00023136"/>
    </source>
</evidence>
<gene>
    <name evidence="7" type="ORF">LLW09_05095</name>
</gene>
<evidence type="ECO:0000256" key="6">
    <source>
        <dbReference type="SAM" id="Phobius"/>
    </source>
</evidence>